<dbReference type="SUPFAM" id="SSF46785">
    <property type="entry name" value="Winged helix' DNA-binding domain"/>
    <property type="match status" value="1"/>
</dbReference>
<comment type="caution">
    <text evidence="2">The sequence shown here is derived from an EMBL/GenBank/DDBJ whole genome shotgun (WGS) entry which is preliminary data.</text>
</comment>
<dbReference type="Proteomes" id="UP000095552">
    <property type="component" value="Unassembled WGS sequence"/>
</dbReference>
<sequence>MEKEHLGELEELILLLVVMLKEEAYGFAIRKALKDQANRTVTIGAVHGTVNRLEKKGFVESDMSDATEVRGGRRKRIFTVTASGKKALQKSQELKVSLWTQIPEFSLGNQ</sequence>
<accession>A0A1E5T1Y5</accession>
<dbReference type="RefSeq" id="WP_069836892.1">
    <property type="nucleotide sequence ID" value="NZ_MDGQ01000005.1"/>
</dbReference>
<evidence type="ECO:0000259" key="1">
    <source>
        <dbReference type="Pfam" id="PF03551"/>
    </source>
</evidence>
<dbReference type="InterPro" id="IPR005149">
    <property type="entry name" value="Tscrpt_reg_PadR_N"/>
</dbReference>
<name>A0A1E5T1Y5_9BACT</name>
<proteinExistence type="predicted"/>
<keyword evidence="3" id="KW-1185">Reference proteome</keyword>
<dbReference type="PANTHER" id="PTHR33169:SF25">
    <property type="entry name" value="DNA-BINDING PROTEIN YIZB-RELATED"/>
    <property type="match status" value="1"/>
</dbReference>
<dbReference type="Pfam" id="PF03551">
    <property type="entry name" value="PadR"/>
    <property type="match status" value="1"/>
</dbReference>
<dbReference type="Gene3D" id="1.10.10.10">
    <property type="entry name" value="Winged helix-like DNA-binding domain superfamily/Winged helix DNA-binding domain"/>
    <property type="match status" value="1"/>
</dbReference>
<organism evidence="2 3">
    <name type="scientific">Roseivirga misakiensis</name>
    <dbReference type="NCBI Taxonomy" id="1563681"/>
    <lineage>
        <taxon>Bacteria</taxon>
        <taxon>Pseudomonadati</taxon>
        <taxon>Bacteroidota</taxon>
        <taxon>Cytophagia</taxon>
        <taxon>Cytophagales</taxon>
        <taxon>Roseivirgaceae</taxon>
        <taxon>Roseivirga</taxon>
    </lineage>
</organism>
<dbReference type="EMBL" id="MDGQ01000005">
    <property type="protein sequence ID" value="OEK05388.1"/>
    <property type="molecule type" value="Genomic_DNA"/>
</dbReference>
<dbReference type="InterPro" id="IPR036388">
    <property type="entry name" value="WH-like_DNA-bd_sf"/>
</dbReference>
<dbReference type="PANTHER" id="PTHR33169">
    <property type="entry name" value="PADR-FAMILY TRANSCRIPTIONAL REGULATOR"/>
    <property type="match status" value="1"/>
</dbReference>
<dbReference type="OrthoDB" id="120743at2"/>
<protein>
    <submittedName>
        <fullName evidence="2">PadR family transcriptional regulator</fullName>
    </submittedName>
</protein>
<dbReference type="InterPro" id="IPR036390">
    <property type="entry name" value="WH_DNA-bd_sf"/>
</dbReference>
<evidence type="ECO:0000313" key="3">
    <source>
        <dbReference type="Proteomes" id="UP000095552"/>
    </source>
</evidence>
<feature type="domain" description="Transcription regulator PadR N-terminal" evidence="1">
    <location>
        <begin position="15"/>
        <end position="90"/>
    </location>
</feature>
<gene>
    <name evidence="2" type="ORF">BFP71_18530</name>
</gene>
<evidence type="ECO:0000313" key="2">
    <source>
        <dbReference type="EMBL" id="OEK05388.1"/>
    </source>
</evidence>
<dbReference type="AlphaFoldDB" id="A0A1E5T1Y5"/>
<reference evidence="2 3" key="1">
    <citation type="submission" date="2016-08" db="EMBL/GenBank/DDBJ databases">
        <title>Draft genome of Fabibacter sp. strain SK-8.</title>
        <authorList>
            <person name="Wong S.-K."/>
            <person name="Hamasaki K."/>
            <person name="Yoshizawa S."/>
        </authorList>
    </citation>
    <scope>NUCLEOTIDE SEQUENCE [LARGE SCALE GENOMIC DNA]</scope>
    <source>
        <strain evidence="2 3">SK-8</strain>
    </source>
</reference>
<dbReference type="STRING" id="1563681.BFP71_18530"/>
<dbReference type="InterPro" id="IPR052509">
    <property type="entry name" value="Metal_resp_DNA-bind_regulator"/>
</dbReference>